<gene>
    <name evidence="3" type="ORF">SAMN05421505_12927</name>
</gene>
<dbReference type="PROSITE" id="PS00571">
    <property type="entry name" value="AMIDASES"/>
    <property type="match status" value="1"/>
</dbReference>
<dbReference type="PANTHER" id="PTHR11895">
    <property type="entry name" value="TRANSAMIDASE"/>
    <property type="match status" value="1"/>
</dbReference>
<keyword evidence="3" id="KW-0808">Transferase</keyword>
<dbReference type="Pfam" id="PF01425">
    <property type="entry name" value="Amidase"/>
    <property type="match status" value="1"/>
</dbReference>
<dbReference type="InterPro" id="IPR000120">
    <property type="entry name" value="Amidase"/>
</dbReference>
<evidence type="ECO:0000313" key="3">
    <source>
        <dbReference type="EMBL" id="SDH98184.1"/>
    </source>
</evidence>
<dbReference type="STRING" id="504805.SAMN05421505_12927"/>
<dbReference type="InterPro" id="IPR023631">
    <property type="entry name" value="Amidase_dom"/>
</dbReference>
<dbReference type="GO" id="GO:0016740">
    <property type="term" value="F:transferase activity"/>
    <property type="evidence" value="ECO:0007669"/>
    <property type="project" value="UniProtKB-KW"/>
</dbReference>
<dbReference type="InterPro" id="IPR020556">
    <property type="entry name" value="Amidase_CS"/>
</dbReference>
<dbReference type="PANTHER" id="PTHR11895:SF7">
    <property type="entry name" value="GLUTAMYL-TRNA(GLN) AMIDOTRANSFERASE SUBUNIT A, MITOCHONDRIAL"/>
    <property type="match status" value="1"/>
</dbReference>
<organism evidence="3 4">
    <name type="scientific">Sinosporangium album</name>
    <dbReference type="NCBI Taxonomy" id="504805"/>
    <lineage>
        <taxon>Bacteria</taxon>
        <taxon>Bacillati</taxon>
        <taxon>Actinomycetota</taxon>
        <taxon>Actinomycetes</taxon>
        <taxon>Streptosporangiales</taxon>
        <taxon>Streptosporangiaceae</taxon>
        <taxon>Sinosporangium</taxon>
    </lineage>
</organism>
<accession>A0A1G8GUV7</accession>
<dbReference type="SUPFAM" id="SSF75304">
    <property type="entry name" value="Amidase signature (AS) enzymes"/>
    <property type="match status" value="1"/>
</dbReference>
<comment type="similarity">
    <text evidence="1">Belongs to the amidase family.</text>
</comment>
<feature type="domain" description="Amidase" evidence="2">
    <location>
        <begin position="29"/>
        <end position="470"/>
    </location>
</feature>
<name>A0A1G8GUV7_9ACTN</name>
<dbReference type="Proteomes" id="UP000198923">
    <property type="component" value="Unassembled WGS sequence"/>
</dbReference>
<sequence length="492" mass="53384">MNHTSPEIAFMSAAQMAELVRHRKISPVELVEACIDLIERRDPELNAFTFKGYDDARRVAREAEDAVMKGVEVGPLHGVPTAMKDLYDFKPGWVSTYGGIPAFARFVANFSCLWVERMERAGAIILGKTNSPVMGMRATTDNPLFGPTRNPFDLTRNAGGSSGGSAAAVADGLVPFAEGSDAGGSIRIPAAWCGIYGFKSSAGRVPTVIRPNGFGGFNPFLHEGMMTRSVRDAALGLQVLSGYDPRDPMSIDQPTDFLADMERSIRGWRIAYSPDFGAYPVDDQVAERVAEAVRAFEEAGATVEEVDIDFTYSHTELTDMFSRLISTRNAEVVENFKAQGVDLVADHPEQIPPELHELIAAGYRVSALDLAREQRMRTQIFDTIQSVFSTYDLLITPTAATAAVPNATDGLTRGVTEIKGEKVSPVFGWCLTYLINLTGHPAASIPAGLTREGLPVGMQIIGRRRNDGDVIAASAAFEAVRPWQQIYGKNSA</sequence>
<evidence type="ECO:0000313" key="4">
    <source>
        <dbReference type="Proteomes" id="UP000198923"/>
    </source>
</evidence>
<reference evidence="3 4" key="1">
    <citation type="submission" date="2016-10" db="EMBL/GenBank/DDBJ databases">
        <authorList>
            <person name="de Groot N.N."/>
        </authorList>
    </citation>
    <scope>NUCLEOTIDE SEQUENCE [LARGE SCALE GENOMIC DNA]</scope>
    <source>
        <strain evidence="3 4">CPCC 201354</strain>
    </source>
</reference>
<dbReference type="AlphaFoldDB" id="A0A1G8GUV7"/>
<dbReference type="Gene3D" id="3.90.1300.10">
    <property type="entry name" value="Amidase signature (AS) domain"/>
    <property type="match status" value="1"/>
</dbReference>
<evidence type="ECO:0000256" key="1">
    <source>
        <dbReference type="ARBA" id="ARBA00009199"/>
    </source>
</evidence>
<dbReference type="OrthoDB" id="182039at2"/>
<keyword evidence="4" id="KW-1185">Reference proteome</keyword>
<evidence type="ECO:0000259" key="2">
    <source>
        <dbReference type="Pfam" id="PF01425"/>
    </source>
</evidence>
<proteinExistence type="inferred from homology"/>
<dbReference type="EMBL" id="FNCN01000029">
    <property type="protein sequence ID" value="SDH98184.1"/>
    <property type="molecule type" value="Genomic_DNA"/>
</dbReference>
<dbReference type="InterPro" id="IPR036928">
    <property type="entry name" value="AS_sf"/>
</dbReference>
<protein>
    <submittedName>
        <fullName evidence="3">Amidase/aspartyl-tRNA(Asn)/glutamyl-tRNA(Gln) amidotransferase subunit A</fullName>
    </submittedName>
</protein>